<evidence type="ECO:0000256" key="4">
    <source>
        <dbReference type="ARBA" id="ARBA00022631"/>
    </source>
</evidence>
<comment type="pathway">
    <text evidence="2">Purine metabolism; urate degradation; (S)-allantoin from urate: step 3/3.</text>
</comment>
<protein>
    <recommendedName>
        <fullName evidence="3">2-oxo-4-hydroxy-4-carboxy-5-ureidoimidazoline decarboxylase</fullName>
        <ecNumber evidence="3">4.1.1.97</ecNumber>
    </recommendedName>
</protein>
<feature type="region of interest" description="Disordered" evidence="7">
    <location>
        <begin position="101"/>
        <end position="126"/>
    </location>
</feature>
<dbReference type="Pfam" id="PF09349">
    <property type="entry name" value="OHCU_decarbox"/>
    <property type="match status" value="1"/>
</dbReference>
<evidence type="ECO:0000256" key="1">
    <source>
        <dbReference type="ARBA" id="ARBA00001163"/>
    </source>
</evidence>
<dbReference type="GO" id="GO:0006144">
    <property type="term" value="P:purine nucleobase metabolic process"/>
    <property type="evidence" value="ECO:0007669"/>
    <property type="project" value="UniProtKB-KW"/>
</dbReference>
<evidence type="ECO:0000256" key="3">
    <source>
        <dbReference type="ARBA" id="ARBA00012257"/>
    </source>
</evidence>
<evidence type="ECO:0000256" key="2">
    <source>
        <dbReference type="ARBA" id="ARBA00004754"/>
    </source>
</evidence>
<evidence type="ECO:0000256" key="7">
    <source>
        <dbReference type="SAM" id="MobiDB-lite"/>
    </source>
</evidence>
<keyword evidence="4" id="KW-0659">Purine metabolism</keyword>
<dbReference type="InterPro" id="IPR017580">
    <property type="entry name" value="OHCU_decarboxylase-1"/>
</dbReference>
<evidence type="ECO:0000259" key="8">
    <source>
        <dbReference type="Pfam" id="PF09349"/>
    </source>
</evidence>
<dbReference type="InterPro" id="IPR036778">
    <property type="entry name" value="OHCU_decarboxylase_sf"/>
</dbReference>
<dbReference type="SUPFAM" id="SSF158694">
    <property type="entry name" value="UraD-Like"/>
    <property type="match status" value="1"/>
</dbReference>
<dbReference type="EC" id="4.1.1.97" evidence="3"/>
<keyword evidence="10" id="KW-1185">Reference proteome</keyword>
<dbReference type="AlphaFoldDB" id="A0A830GDI9"/>
<gene>
    <name evidence="9" type="ORF">GCM10009021_22830</name>
</gene>
<dbReference type="EMBL" id="BMOQ01000006">
    <property type="protein sequence ID" value="GGN21016.1"/>
    <property type="molecule type" value="Genomic_DNA"/>
</dbReference>
<evidence type="ECO:0000256" key="6">
    <source>
        <dbReference type="ARBA" id="ARBA00023239"/>
    </source>
</evidence>
<keyword evidence="5" id="KW-0210">Decarboxylase</keyword>
<dbReference type="GO" id="GO:0000255">
    <property type="term" value="P:allantoin metabolic process"/>
    <property type="evidence" value="ECO:0007669"/>
    <property type="project" value="InterPro"/>
</dbReference>
<dbReference type="InterPro" id="IPR018020">
    <property type="entry name" value="OHCU_decarboxylase"/>
</dbReference>
<evidence type="ECO:0000256" key="5">
    <source>
        <dbReference type="ARBA" id="ARBA00022793"/>
    </source>
</evidence>
<sequence length="201" mass="22560">MGDVDGGASDADDASESEQRVDDHRRIQYAMNEHTTTLAAVNDADEERFVDLLGGVYEESPWVAARTHAKRPFGSVEELAAAMAETVADASRERKLELLRAHPDLGEQTEMTDASEREQASAGLDELSREQYEAFEELNARYREKFGFPFVMAVTGASPDDIRAAMEERVEHAEAEEFRTALEEVHEIARLRLEERVRASE</sequence>
<evidence type="ECO:0000313" key="9">
    <source>
        <dbReference type="EMBL" id="GGN21016.1"/>
    </source>
</evidence>
<comment type="catalytic activity">
    <reaction evidence="1">
        <text>5-hydroxy-2-oxo-4-ureido-2,5-dihydro-1H-imidazole-5-carboxylate + H(+) = (S)-allantoin + CO2</text>
        <dbReference type="Rhea" id="RHEA:26301"/>
        <dbReference type="ChEBI" id="CHEBI:15378"/>
        <dbReference type="ChEBI" id="CHEBI:15678"/>
        <dbReference type="ChEBI" id="CHEBI:16526"/>
        <dbReference type="ChEBI" id="CHEBI:58639"/>
        <dbReference type="EC" id="4.1.1.97"/>
    </reaction>
</comment>
<accession>A0A830GDI9</accession>
<feature type="region of interest" description="Disordered" evidence="7">
    <location>
        <begin position="1"/>
        <end position="23"/>
    </location>
</feature>
<dbReference type="Gene3D" id="1.10.3330.10">
    <property type="entry name" value="Oxo-4-hydroxy-4-carboxy-5-ureidoimidazoline decarboxylase"/>
    <property type="match status" value="1"/>
</dbReference>
<dbReference type="PANTHER" id="PTHR43466">
    <property type="entry name" value="2-OXO-4-HYDROXY-4-CARBOXY-5-UREIDOIMIDAZOLINE DECARBOXYLASE-RELATED"/>
    <property type="match status" value="1"/>
</dbReference>
<reference evidence="9 10" key="1">
    <citation type="journal article" date="2019" name="Int. J. Syst. Evol. Microbiol.">
        <title>The Global Catalogue of Microorganisms (GCM) 10K type strain sequencing project: providing services to taxonomists for standard genome sequencing and annotation.</title>
        <authorList>
            <consortium name="The Broad Institute Genomics Platform"/>
            <consortium name="The Broad Institute Genome Sequencing Center for Infectious Disease"/>
            <person name="Wu L."/>
            <person name="Ma J."/>
        </authorList>
    </citation>
    <scope>NUCLEOTIDE SEQUENCE [LARGE SCALE GENOMIC DNA]</scope>
    <source>
        <strain evidence="9 10">JCM 16331</strain>
    </source>
</reference>
<dbReference type="Proteomes" id="UP000608850">
    <property type="component" value="Unassembled WGS sequence"/>
</dbReference>
<dbReference type="NCBIfam" id="TIGR03164">
    <property type="entry name" value="UHCUDC"/>
    <property type="match status" value="1"/>
</dbReference>
<organism evidence="9 10">
    <name type="scientific">Halarchaeum nitratireducens</name>
    <dbReference type="NCBI Taxonomy" id="489913"/>
    <lineage>
        <taxon>Archaea</taxon>
        <taxon>Methanobacteriati</taxon>
        <taxon>Methanobacteriota</taxon>
        <taxon>Stenosarchaea group</taxon>
        <taxon>Halobacteria</taxon>
        <taxon>Halobacteriales</taxon>
        <taxon>Halobacteriaceae</taxon>
    </lineage>
</organism>
<comment type="caution">
    <text evidence="9">The sequence shown here is derived from an EMBL/GenBank/DDBJ whole genome shotgun (WGS) entry which is preliminary data.</text>
</comment>
<name>A0A830GDI9_9EURY</name>
<keyword evidence="6" id="KW-0456">Lyase</keyword>
<proteinExistence type="predicted"/>
<dbReference type="GO" id="GO:0051997">
    <property type="term" value="F:2-oxo-4-hydroxy-4-carboxy-5-ureidoimidazoline decarboxylase activity"/>
    <property type="evidence" value="ECO:0007669"/>
    <property type="project" value="UniProtKB-EC"/>
</dbReference>
<dbReference type="PANTHER" id="PTHR43466:SF1">
    <property type="entry name" value="2-OXO-4-HYDROXY-4-CARBOXY-5-UREIDOIMIDAZOLINE DECARBOXYLASE-RELATED"/>
    <property type="match status" value="1"/>
</dbReference>
<feature type="domain" description="Oxo-4-hydroxy-4-carboxy-5-ureidoimidazoline decarboxylase" evidence="8">
    <location>
        <begin position="42"/>
        <end position="194"/>
    </location>
</feature>
<dbReference type="GO" id="GO:0019628">
    <property type="term" value="P:urate catabolic process"/>
    <property type="evidence" value="ECO:0007669"/>
    <property type="project" value="UniProtKB-UniPathway"/>
</dbReference>
<dbReference type="UniPathway" id="UPA00394">
    <property type="reaction ID" value="UER00652"/>
</dbReference>
<evidence type="ECO:0000313" key="10">
    <source>
        <dbReference type="Proteomes" id="UP000608850"/>
    </source>
</evidence>